<comment type="similarity">
    <text evidence="2">Belongs to the autoinducer-2 exporter (AI-2E) (TC 2.A.86) family.</text>
</comment>
<organism evidence="7 8">
    <name type="scientific">Fredinandcohnia salidurans</name>
    <dbReference type="NCBI Taxonomy" id="2595041"/>
    <lineage>
        <taxon>Bacteria</taxon>
        <taxon>Bacillati</taxon>
        <taxon>Bacillota</taxon>
        <taxon>Bacilli</taxon>
        <taxon>Bacillales</taxon>
        <taxon>Bacillaceae</taxon>
        <taxon>Fredinandcohnia</taxon>
    </lineage>
</organism>
<feature type="transmembrane region" description="Helical" evidence="6">
    <location>
        <begin position="220"/>
        <end position="237"/>
    </location>
</feature>
<feature type="transmembrane region" description="Helical" evidence="6">
    <location>
        <begin position="312"/>
        <end position="339"/>
    </location>
</feature>
<sequence>MSENRIKWIFRISLLLLAFLTIYVFLKLAPVWLPIVLLLKTFLVPFILSIFIAYLLHPIIEKISNRGVPRSLAILLIYFVFFGGVGFGIYKGIPVILAQLKDLAESFPEFSKTYRVWLKEIESGSSQLPAFVHSQLDDLLNSLENYVDYLLSRTIEFLKVLLNSIFIIAIIPFIVFYLLKDHDQMMKAVWYITPRKLRKAGQLFFRDVDESLGNYIRGQLIVCLLVGTTASIAFWISGMKYPLLFGSIVGITNIIPYFGPIIGAIPAAIIAATISIKMLIIVVLVVFGLQFIEGNLLSPIIVGKSLRLHPIVIIAALLVGGEVGGVVGLIVAVPVVAILKVFIVHAKQHFTVARKEQ</sequence>
<feature type="transmembrane region" description="Helical" evidence="6">
    <location>
        <begin position="32"/>
        <end position="56"/>
    </location>
</feature>
<evidence type="ECO:0000256" key="3">
    <source>
        <dbReference type="ARBA" id="ARBA00022692"/>
    </source>
</evidence>
<keyword evidence="5 6" id="KW-0472">Membrane</keyword>
<feature type="transmembrane region" description="Helical" evidence="6">
    <location>
        <begin position="9"/>
        <end position="26"/>
    </location>
</feature>
<feature type="transmembrane region" description="Helical" evidence="6">
    <location>
        <begin position="68"/>
        <end position="90"/>
    </location>
</feature>
<evidence type="ECO:0000256" key="1">
    <source>
        <dbReference type="ARBA" id="ARBA00004141"/>
    </source>
</evidence>
<evidence type="ECO:0000313" key="8">
    <source>
        <dbReference type="Proteomes" id="UP001597227"/>
    </source>
</evidence>
<dbReference type="PANTHER" id="PTHR21716">
    <property type="entry name" value="TRANSMEMBRANE PROTEIN"/>
    <property type="match status" value="1"/>
</dbReference>
<dbReference type="PANTHER" id="PTHR21716:SF15">
    <property type="entry name" value="TRANSPORT PROTEIN YRRI-RELATED"/>
    <property type="match status" value="1"/>
</dbReference>
<evidence type="ECO:0000256" key="4">
    <source>
        <dbReference type="ARBA" id="ARBA00022989"/>
    </source>
</evidence>
<evidence type="ECO:0000256" key="5">
    <source>
        <dbReference type="ARBA" id="ARBA00023136"/>
    </source>
</evidence>
<dbReference type="Pfam" id="PF01594">
    <property type="entry name" value="AI-2E_transport"/>
    <property type="match status" value="1"/>
</dbReference>
<evidence type="ECO:0000256" key="6">
    <source>
        <dbReference type="SAM" id="Phobius"/>
    </source>
</evidence>
<gene>
    <name evidence="7" type="ORF">ACFSFW_21250</name>
</gene>
<feature type="transmembrane region" description="Helical" evidence="6">
    <location>
        <begin position="160"/>
        <end position="179"/>
    </location>
</feature>
<dbReference type="InterPro" id="IPR002549">
    <property type="entry name" value="AI-2E-like"/>
</dbReference>
<keyword evidence="8" id="KW-1185">Reference proteome</keyword>
<accession>A0ABW4MTD9</accession>
<keyword evidence="3 6" id="KW-0812">Transmembrane</keyword>
<feature type="transmembrane region" description="Helical" evidence="6">
    <location>
        <begin position="269"/>
        <end position="292"/>
    </location>
</feature>
<keyword evidence="4 6" id="KW-1133">Transmembrane helix</keyword>
<comment type="subcellular location">
    <subcellularLocation>
        <location evidence="1">Membrane</location>
        <topology evidence="1">Multi-pass membrane protein</topology>
    </subcellularLocation>
</comment>
<name>A0ABW4MTD9_9BACI</name>
<protein>
    <submittedName>
        <fullName evidence="7">AI-2E family transporter</fullName>
    </submittedName>
</protein>
<dbReference type="Proteomes" id="UP001597227">
    <property type="component" value="Unassembled WGS sequence"/>
</dbReference>
<dbReference type="EMBL" id="JBHUEK010000031">
    <property type="protein sequence ID" value="MFD1781187.1"/>
    <property type="molecule type" value="Genomic_DNA"/>
</dbReference>
<reference evidence="8" key="1">
    <citation type="journal article" date="2019" name="Int. J. Syst. Evol. Microbiol.">
        <title>The Global Catalogue of Microorganisms (GCM) 10K type strain sequencing project: providing services to taxonomists for standard genome sequencing and annotation.</title>
        <authorList>
            <consortium name="The Broad Institute Genomics Platform"/>
            <consortium name="The Broad Institute Genome Sequencing Center for Infectious Disease"/>
            <person name="Wu L."/>
            <person name="Ma J."/>
        </authorList>
    </citation>
    <scope>NUCLEOTIDE SEQUENCE [LARGE SCALE GENOMIC DNA]</scope>
    <source>
        <strain evidence="8">CCUG 15531</strain>
    </source>
</reference>
<dbReference type="RefSeq" id="WP_388041148.1">
    <property type="nucleotide sequence ID" value="NZ_JBHUEK010000031.1"/>
</dbReference>
<comment type="caution">
    <text evidence="7">The sequence shown here is derived from an EMBL/GenBank/DDBJ whole genome shotgun (WGS) entry which is preliminary data.</text>
</comment>
<evidence type="ECO:0000313" key="7">
    <source>
        <dbReference type="EMBL" id="MFD1781187.1"/>
    </source>
</evidence>
<proteinExistence type="inferred from homology"/>
<evidence type="ECO:0000256" key="2">
    <source>
        <dbReference type="ARBA" id="ARBA00009773"/>
    </source>
</evidence>